<dbReference type="InterPro" id="IPR001155">
    <property type="entry name" value="OxRdtase_FMN_N"/>
</dbReference>
<dbReference type="AlphaFoldDB" id="A0A2G2VUE0"/>
<sequence length="377" mass="42224">MPKMENKTAEEKQHIPLMTPYKMGKFQLSHRVVLAPLTRQRSYGNVPQPHAILYYSQRTTQGGLLIGEATVISETGRGYKDTPGIWTKEQVEAWKPIVNEVHAKGGIFFSQIWHAGRVSNKEFQTSGQVPISCTDKPLAPQIHSNGLDVIHFTPPRRLTTNEIPQIVNDFRIAARNAIEAGFDGVEIHGAHGYLIDQFMKDQVNDRTDQYGGSLGNRCRFALEIVEAIVNEIGGDRVGIRLSPFANYMESGDTNPSALGLYMAESLNKYGIAYCHVVEPRMKQAWEKSECSESLVPMRKAFKGTFIVAGGYDREDGNNVVVEDRADLVAYGRLFLANPDLPNRFELNAPLNKYNRETFYTSDPIVGYTDYPSLETTS</sequence>
<dbReference type="PANTHER" id="PTHR22893:SF91">
    <property type="entry name" value="NADPH DEHYDROGENASE 2-RELATED"/>
    <property type="match status" value="1"/>
</dbReference>
<accession>A0A2G2VUE0</accession>
<comment type="caution">
    <text evidence="11">The sequence shown here is derived from an EMBL/GenBank/DDBJ whole genome shotgun (WGS) entry which is preliminary data.</text>
</comment>
<dbReference type="CDD" id="cd02933">
    <property type="entry name" value="OYE_like_FMN"/>
    <property type="match status" value="1"/>
</dbReference>
<reference evidence="12" key="2">
    <citation type="journal article" date="2017" name="J. Anim. Genet.">
        <title>Multiple reference genome sequences of hot pepper reveal the massive evolution of plant disease resistance genes by retroduplication.</title>
        <authorList>
            <person name="Kim S."/>
            <person name="Park J."/>
            <person name="Yeom S.-I."/>
            <person name="Kim Y.-M."/>
            <person name="Seo E."/>
            <person name="Kim K.-T."/>
            <person name="Kim M.-S."/>
            <person name="Lee J.M."/>
            <person name="Cheong K."/>
            <person name="Shin H.-S."/>
            <person name="Kim S.-B."/>
            <person name="Han K."/>
            <person name="Lee J."/>
            <person name="Park M."/>
            <person name="Lee H.-A."/>
            <person name="Lee H.-Y."/>
            <person name="Lee Y."/>
            <person name="Oh S."/>
            <person name="Lee J.H."/>
            <person name="Choi E."/>
            <person name="Choi E."/>
            <person name="Lee S.E."/>
            <person name="Jeon J."/>
            <person name="Kim H."/>
            <person name="Choi G."/>
            <person name="Song H."/>
            <person name="Lee J."/>
            <person name="Lee S.-C."/>
            <person name="Kwon J.-K."/>
            <person name="Lee H.-Y."/>
            <person name="Koo N."/>
            <person name="Hong Y."/>
            <person name="Kim R.W."/>
            <person name="Kang W.-H."/>
            <person name="Huh J.H."/>
            <person name="Kang B.-C."/>
            <person name="Yang T.-J."/>
            <person name="Lee Y.-H."/>
            <person name="Bennetzen J.L."/>
            <person name="Choi D."/>
        </authorList>
    </citation>
    <scope>NUCLEOTIDE SEQUENCE [LARGE SCALE GENOMIC DNA]</scope>
    <source>
        <strain evidence="12">cv. PBC81</strain>
    </source>
</reference>
<dbReference type="InterPro" id="IPR013785">
    <property type="entry name" value="Aldolase_TIM"/>
</dbReference>
<evidence type="ECO:0000256" key="9">
    <source>
        <dbReference type="ARBA" id="ARBA00066323"/>
    </source>
</evidence>
<evidence type="ECO:0000313" key="12">
    <source>
        <dbReference type="Proteomes" id="UP000224567"/>
    </source>
</evidence>
<evidence type="ECO:0000256" key="3">
    <source>
        <dbReference type="ARBA" id="ARBA00022630"/>
    </source>
</evidence>
<dbReference type="EMBL" id="MLFT02000010">
    <property type="protein sequence ID" value="PHT36597.1"/>
    <property type="molecule type" value="Genomic_DNA"/>
</dbReference>
<keyword evidence="4" id="KW-0288">FMN</keyword>
<dbReference type="GO" id="GO:0016629">
    <property type="term" value="F:12-oxophytodienoate reductase activity"/>
    <property type="evidence" value="ECO:0007669"/>
    <property type="project" value="UniProtKB-EC"/>
</dbReference>
<comment type="pathway">
    <text evidence="8">Lipid metabolism; oxylipin biosynthesis.</text>
</comment>
<dbReference type="STRING" id="33114.A0A2G2VUE0"/>
<comment type="similarity">
    <text evidence="2">Belongs to the NADH:flavin oxidoreductase/NADH oxidase family.</text>
</comment>
<evidence type="ECO:0000259" key="10">
    <source>
        <dbReference type="Pfam" id="PF00724"/>
    </source>
</evidence>
<name>A0A2G2VUE0_CAPBA</name>
<dbReference type="PANTHER" id="PTHR22893">
    <property type="entry name" value="NADH OXIDOREDUCTASE-RELATED"/>
    <property type="match status" value="1"/>
</dbReference>
<organism evidence="11 12">
    <name type="scientific">Capsicum baccatum</name>
    <name type="common">Peruvian pepper</name>
    <dbReference type="NCBI Taxonomy" id="33114"/>
    <lineage>
        <taxon>Eukaryota</taxon>
        <taxon>Viridiplantae</taxon>
        <taxon>Streptophyta</taxon>
        <taxon>Embryophyta</taxon>
        <taxon>Tracheophyta</taxon>
        <taxon>Spermatophyta</taxon>
        <taxon>Magnoliopsida</taxon>
        <taxon>eudicotyledons</taxon>
        <taxon>Gunneridae</taxon>
        <taxon>Pentapetalae</taxon>
        <taxon>asterids</taxon>
        <taxon>lamiids</taxon>
        <taxon>Solanales</taxon>
        <taxon>Solanaceae</taxon>
        <taxon>Solanoideae</taxon>
        <taxon>Capsiceae</taxon>
        <taxon>Capsicum</taxon>
    </lineage>
</organism>
<dbReference type="Proteomes" id="UP000224567">
    <property type="component" value="Unassembled WGS sequence"/>
</dbReference>
<evidence type="ECO:0000256" key="4">
    <source>
        <dbReference type="ARBA" id="ARBA00022643"/>
    </source>
</evidence>
<dbReference type="OrthoDB" id="1663137at2759"/>
<comment type="cofactor">
    <cofactor evidence="1">
        <name>FMN</name>
        <dbReference type="ChEBI" id="CHEBI:58210"/>
    </cofactor>
</comment>
<dbReference type="EC" id="1.3.1.42" evidence="9"/>
<keyword evidence="6" id="KW-0560">Oxidoreductase</keyword>
<evidence type="ECO:0000256" key="7">
    <source>
        <dbReference type="ARBA" id="ARBA00051650"/>
    </source>
</evidence>
<dbReference type="GO" id="GO:0010181">
    <property type="term" value="F:FMN binding"/>
    <property type="evidence" value="ECO:0007669"/>
    <property type="project" value="InterPro"/>
</dbReference>
<dbReference type="SUPFAM" id="SSF51395">
    <property type="entry name" value="FMN-linked oxidoreductases"/>
    <property type="match status" value="1"/>
</dbReference>
<evidence type="ECO:0000256" key="2">
    <source>
        <dbReference type="ARBA" id="ARBA00005979"/>
    </source>
</evidence>
<evidence type="ECO:0000256" key="5">
    <source>
        <dbReference type="ARBA" id="ARBA00022857"/>
    </source>
</evidence>
<proteinExistence type="inferred from homology"/>
<comment type="catalytic activity">
    <reaction evidence="7">
        <text>(1S,2S)-OPC-8 + NADP(+) = (9S,13S,15Z)-12-oxophyto-10,15-dienoate + NADPH + H(+)</text>
        <dbReference type="Rhea" id="RHEA:21888"/>
        <dbReference type="ChEBI" id="CHEBI:15378"/>
        <dbReference type="ChEBI" id="CHEBI:57411"/>
        <dbReference type="ChEBI" id="CHEBI:57783"/>
        <dbReference type="ChEBI" id="CHEBI:58349"/>
        <dbReference type="ChEBI" id="CHEBI:191855"/>
        <dbReference type="EC" id="1.3.1.42"/>
    </reaction>
</comment>
<keyword evidence="5" id="KW-0521">NADP</keyword>
<evidence type="ECO:0000313" key="11">
    <source>
        <dbReference type="EMBL" id="PHT36597.1"/>
    </source>
</evidence>
<evidence type="ECO:0000256" key="1">
    <source>
        <dbReference type="ARBA" id="ARBA00001917"/>
    </source>
</evidence>
<dbReference type="FunFam" id="3.20.20.70:FF:000073">
    <property type="entry name" value="12-oxophytodienoate reductase 3"/>
    <property type="match status" value="1"/>
</dbReference>
<evidence type="ECO:0000256" key="8">
    <source>
        <dbReference type="ARBA" id="ARBA00060657"/>
    </source>
</evidence>
<evidence type="ECO:0000256" key="6">
    <source>
        <dbReference type="ARBA" id="ARBA00023002"/>
    </source>
</evidence>
<dbReference type="Gene3D" id="3.20.20.70">
    <property type="entry name" value="Aldolase class I"/>
    <property type="match status" value="1"/>
</dbReference>
<dbReference type="InterPro" id="IPR045247">
    <property type="entry name" value="Oye-like"/>
</dbReference>
<feature type="domain" description="NADH:flavin oxidoreductase/NADH oxidase N-terminal" evidence="10">
    <location>
        <begin position="17"/>
        <end position="350"/>
    </location>
</feature>
<protein>
    <recommendedName>
        <fullName evidence="9">12-oxophytodienoate reductase</fullName>
        <ecNumber evidence="9">1.3.1.42</ecNumber>
    </recommendedName>
</protein>
<reference evidence="11 12" key="1">
    <citation type="journal article" date="2017" name="Genome Biol.">
        <title>New reference genome sequences of hot pepper reveal the massive evolution of plant disease-resistance genes by retroduplication.</title>
        <authorList>
            <person name="Kim S."/>
            <person name="Park J."/>
            <person name="Yeom S.I."/>
            <person name="Kim Y.M."/>
            <person name="Seo E."/>
            <person name="Kim K.T."/>
            <person name="Kim M.S."/>
            <person name="Lee J.M."/>
            <person name="Cheong K."/>
            <person name="Shin H.S."/>
            <person name="Kim S.B."/>
            <person name="Han K."/>
            <person name="Lee J."/>
            <person name="Park M."/>
            <person name="Lee H.A."/>
            <person name="Lee H.Y."/>
            <person name="Lee Y."/>
            <person name="Oh S."/>
            <person name="Lee J.H."/>
            <person name="Choi E."/>
            <person name="Choi E."/>
            <person name="Lee S.E."/>
            <person name="Jeon J."/>
            <person name="Kim H."/>
            <person name="Choi G."/>
            <person name="Song H."/>
            <person name="Lee J."/>
            <person name="Lee S.C."/>
            <person name="Kwon J.K."/>
            <person name="Lee H.Y."/>
            <person name="Koo N."/>
            <person name="Hong Y."/>
            <person name="Kim R.W."/>
            <person name="Kang W.H."/>
            <person name="Huh J.H."/>
            <person name="Kang B.C."/>
            <person name="Yang T.J."/>
            <person name="Lee Y.H."/>
            <person name="Bennetzen J.L."/>
            <person name="Choi D."/>
        </authorList>
    </citation>
    <scope>NUCLEOTIDE SEQUENCE [LARGE SCALE GENOMIC DNA]</scope>
    <source>
        <strain evidence="12">cv. PBC81</strain>
    </source>
</reference>
<keyword evidence="12" id="KW-1185">Reference proteome</keyword>
<dbReference type="Pfam" id="PF00724">
    <property type="entry name" value="Oxidored_FMN"/>
    <property type="match status" value="1"/>
</dbReference>
<keyword evidence="3" id="KW-0285">Flavoprotein</keyword>
<gene>
    <name evidence="11" type="ORF">CQW23_24297</name>
</gene>